<protein>
    <submittedName>
        <fullName evidence="1">Uncharacterized protein</fullName>
    </submittedName>
</protein>
<comment type="caution">
    <text evidence="1">The sequence shown here is derived from an EMBL/GenBank/DDBJ whole genome shotgun (WGS) entry which is preliminary data.</text>
</comment>
<dbReference type="EMBL" id="VFPA01000001">
    <property type="protein sequence ID" value="TQM13283.1"/>
    <property type="molecule type" value="Genomic_DNA"/>
</dbReference>
<keyword evidence="2" id="KW-1185">Reference proteome</keyword>
<accession>A0A543DVD8</accession>
<dbReference type="Proteomes" id="UP000315677">
    <property type="component" value="Unassembled WGS sequence"/>
</dbReference>
<evidence type="ECO:0000313" key="1">
    <source>
        <dbReference type="EMBL" id="TQM13283.1"/>
    </source>
</evidence>
<name>A0A543DVD8_9PSEU</name>
<evidence type="ECO:0000313" key="2">
    <source>
        <dbReference type="Proteomes" id="UP000315677"/>
    </source>
</evidence>
<dbReference type="AlphaFoldDB" id="A0A543DVD8"/>
<proteinExistence type="predicted"/>
<organism evidence="1 2">
    <name type="scientific">Pseudonocardia kunmingensis</name>
    <dbReference type="NCBI Taxonomy" id="630975"/>
    <lineage>
        <taxon>Bacteria</taxon>
        <taxon>Bacillati</taxon>
        <taxon>Actinomycetota</taxon>
        <taxon>Actinomycetes</taxon>
        <taxon>Pseudonocardiales</taxon>
        <taxon>Pseudonocardiaceae</taxon>
        <taxon>Pseudonocardia</taxon>
    </lineage>
</organism>
<reference evidence="1 2" key="1">
    <citation type="submission" date="2019-06" db="EMBL/GenBank/DDBJ databases">
        <title>Sequencing the genomes of 1000 actinobacteria strains.</title>
        <authorList>
            <person name="Klenk H.-P."/>
        </authorList>
    </citation>
    <scope>NUCLEOTIDE SEQUENCE [LARGE SCALE GENOMIC DNA]</scope>
    <source>
        <strain evidence="1 2">DSM 45301</strain>
    </source>
</reference>
<gene>
    <name evidence="1" type="ORF">FB558_0013</name>
</gene>
<sequence>MSLAKLVVADPEVTSLPEYLRCSDIAMGLCCRSLPPRAAPPVR</sequence>